<dbReference type="AlphaFoldDB" id="A0A9Q4EN27"/>
<dbReference type="EMBL" id="JALAWA010000013">
    <property type="protein sequence ID" value="MCY9186606.1"/>
    <property type="molecule type" value="Genomic_DNA"/>
</dbReference>
<dbReference type="RefSeq" id="WP_268522682.1">
    <property type="nucleotide sequence ID" value="NZ_JALAWA010000013.1"/>
</dbReference>
<sequence>MDVISYSKAVKAKKKSEKIKKRLGLKEYRNGELDVVGEFDNVKQRLEKLEEACAGKKQDKSIILKTNDDFKKGVRIGLEVSENRLKGVGNWEIEIDLGEDAIQLGKIDWRTAVEINEDSLEVEDDLNKSHSFYENNFSGIIIETDTGNGYRVLGESQIPSSPFSQFLKIRITLDGTCDLDQLIISYNVRPIWDRISDVEKNISINLNKHNLRVNSLLNLSAYKFTDMVFDDFHNEDGIDVEKSTGYIFDSYKKIVKIDPSKEKAEIVLKSEEANNPTKLFISIAINEQTEKETKISFEKGSHEGVIFENGIMKLNKRNIEEYNISGYFESSIIDLGTNIKRIKSILSEYDAPSNSIINVLFKTSKNGMDFTEYKSANVIEDMNIDDRFLKVKLELHAAVTLQPKSLLKLFEIDEGVMKDGETISIQSLDKMLKRINDISNDSKNLLIPFFYDILKRKNNIATYDFELNEVVKELGYLSIKGYYS</sequence>
<comment type="caution">
    <text evidence="1">The sequence shown here is derived from an EMBL/GenBank/DDBJ whole genome shotgun (WGS) entry which is preliminary data.</text>
</comment>
<accession>A0A9Q4EN27</accession>
<proteinExistence type="predicted"/>
<gene>
    <name evidence="1" type="ORF">MOF03_18535</name>
</gene>
<reference evidence="1" key="1">
    <citation type="submission" date="2022-02" db="EMBL/GenBank/DDBJ databases">
        <title>Crop Bioprotection Bacillus Genome Sequencing.</title>
        <authorList>
            <person name="Dunlap C."/>
        </authorList>
    </citation>
    <scope>NUCLEOTIDE SEQUENCE</scope>
    <source>
        <strain evidence="1">EC49O2N-C10</strain>
    </source>
</reference>
<organism evidence="1 2">
    <name type="scientific">Bacillus halotolerans</name>
    <dbReference type="NCBI Taxonomy" id="260554"/>
    <lineage>
        <taxon>Bacteria</taxon>
        <taxon>Bacillati</taxon>
        <taxon>Bacillota</taxon>
        <taxon>Bacilli</taxon>
        <taxon>Bacillales</taxon>
        <taxon>Bacillaceae</taxon>
        <taxon>Bacillus</taxon>
    </lineage>
</organism>
<evidence type="ECO:0000313" key="1">
    <source>
        <dbReference type="EMBL" id="MCY9186606.1"/>
    </source>
</evidence>
<dbReference type="Proteomes" id="UP001073053">
    <property type="component" value="Unassembled WGS sequence"/>
</dbReference>
<name>A0A9Q4EN27_9BACI</name>
<protein>
    <submittedName>
        <fullName evidence="1">Uncharacterized protein</fullName>
    </submittedName>
</protein>
<evidence type="ECO:0000313" key="2">
    <source>
        <dbReference type="Proteomes" id="UP001073053"/>
    </source>
</evidence>